<comment type="caution">
    <text evidence="3">The sequence shown here is derived from an EMBL/GenBank/DDBJ whole genome shotgun (WGS) entry which is preliminary data.</text>
</comment>
<accession>A0ABT2A5A4</accession>
<evidence type="ECO:0000313" key="3">
    <source>
        <dbReference type="EMBL" id="MCS0589370.1"/>
    </source>
</evidence>
<gene>
    <name evidence="3" type="ORF">NX782_09140</name>
</gene>
<sequence>MIRNSQLSKLLGAALVAAAAAAAPAHAGVITFEDGYGPVGGMDSSNPDSWTYEAYREAGYAIGFYSNVVGGEGSLVGAFIDGDESTCDTSSMACPANKSGKYYAALNDSYMDIMFEAGAGFMLKSFDASFVGSSPSLASYPNPPGLIRVQGFKADGSYLLQDFWLNGPTAAGFQLNHFDTTGAFANTVFVEALVFGYSCDTTGSCKAFQTNKGQFAIDNIAMTDIPEPATAAIVGLGLLGLGAARRRRKA</sequence>
<dbReference type="Proteomes" id="UP001205560">
    <property type="component" value="Unassembled WGS sequence"/>
</dbReference>
<feature type="chain" id="PRO_5046741956" evidence="1">
    <location>
        <begin position="28"/>
        <end position="250"/>
    </location>
</feature>
<proteinExistence type="predicted"/>
<evidence type="ECO:0000259" key="2">
    <source>
        <dbReference type="Pfam" id="PF07589"/>
    </source>
</evidence>
<keyword evidence="4" id="KW-1185">Reference proteome</keyword>
<evidence type="ECO:0000313" key="4">
    <source>
        <dbReference type="Proteomes" id="UP001205560"/>
    </source>
</evidence>
<dbReference type="NCBIfam" id="NF038120">
    <property type="entry name" value="PEP_CTERM_QFxxD"/>
    <property type="match status" value="1"/>
</dbReference>
<keyword evidence="1" id="KW-0732">Signal</keyword>
<dbReference type="InterPro" id="IPR013424">
    <property type="entry name" value="Ice-binding_C"/>
</dbReference>
<name>A0ABT2A5A4_9BURK</name>
<feature type="domain" description="Ice-binding protein C-terminal" evidence="2">
    <location>
        <begin position="225"/>
        <end position="247"/>
    </location>
</feature>
<feature type="signal peptide" evidence="1">
    <location>
        <begin position="1"/>
        <end position="27"/>
    </location>
</feature>
<dbReference type="Pfam" id="PF07589">
    <property type="entry name" value="PEP-CTERM"/>
    <property type="match status" value="1"/>
</dbReference>
<evidence type="ECO:0000256" key="1">
    <source>
        <dbReference type="SAM" id="SignalP"/>
    </source>
</evidence>
<dbReference type="NCBIfam" id="TIGR02595">
    <property type="entry name" value="PEP_CTERM"/>
    <property type="match status" value="1"/>
</dbReference>
<dbReference type="EMBL" id="JANUGX010000008">
    <property type="protein sequence ID" value="MCS0589370.1"/>
    <property type="molecule type" value="Genomic_DNA"/>
</dbReference>
<protein>
    <submittedName>
        <fullName evidence="3">NF038120 family PEP-CTERM protein</fullName>
    </submittedName>
</protein>
<organism evidence="3 4">
    <name type="scientific">Massilia norwichensis</name>
    <dbReference type="NCBI Taxonomy" id="1442366"/>
    <lineage>
        <taxon>Bacteria</taxon>
        <taxon>Pseudomonadati</taxon>
        <taxon>Pseudomonadota</taxon>
        <taxon>Betaproteobacteria</taxon>
        <taxon>Burkholderiales</taxon>
        <taxon>Oxalobacteraceae</taxon>
        <taxon>Telluria group</taxon>
        <taxon>Massilia</taxon>
    </lineage>
</organism>
<reference evidence="3 4" key="1">
    <citation type="submission" date="2022-08" db="EMBL/GenBank/DDBJ databases">
        <title>Reclassification of Massilia species as members of the genera Telluria, Duganella, Pseudoduganella, Mokoshia gen. nov. and Zemynaea gen. nov. using orthogonal and non-orthogonal genome-based approaches.</title>
        <authorList>
            <person name="Bowman J.P."/>
        </authorList>
    </citation>
    <scope>NUCLEOTIDE SEQUENCE [LARGE SCALE GENOMIC DNA]</scope>
    <source>
        <strain evidence="3 4">LMG 28164</strain>
    </source>
</reference>
<dbReference type="RefSeq" id="WP_258845134.1">
    <property type="nucleotide sequence ID" value="NZ_JANUGX010000008.1"/>
</dbReference>